<dbReference type="OrthoDB" id="7863366at2"/>
<gene>
    <name evidence="2" type="ORF">SAMN04488118_104348</name>
</gene>
<dbReference type="PROSITE" id="PS50995">
    <property type="entry name" value="HTH_MARR_2"/>
    <property type="match status" value="1"/>
</dbReference>
<feature type="domain" description="HTH marR-type" evidence="1">
    <location>
        <begin position="19"/>
        <end position="151"/>
    </location>
</feature>
<dbReference type="GO" id="GO:0003700">
    <property type="term" value="F:DNA-binding transcription factor activity"/>
    <property type="evidence" value="ECO:0007669"/>
    <property type="project" value="InterPro"/>
</dbReference>
<protein>
    <submittedName>
        <fullName evidence="2">DNA-binding transcriptional regulator, MarR family</fullName>
    </submittedName>
</protein>
<dbReference type="GO" id="GO:0006950">
    <property type="term" value="P:response to stress"/>
    <property type="evidence" value="ECO:0007669"/>
    <property type="project" value="TreeGrafter"/>
</dbReference>
<dbReference type="Pfam" id="PF01047">
    <property type="entry name" value="MarR"/>
    <property type="match status" value="1"/>
</dbReference>
<organism evidence="2 3">
    <name type="scientific">Epibacterium ulvae</name>
    <dbReference type="NCBI Taxonomy" id="1156985"/>
    <lineage>
        <taxon>Bacteria</taxon>
        <taxon>Pseudomonadati</taxon>
        <taxon>Pseudomonadota</taxon>
        <taxon>Alphaproteobacteria</taxon>
        <taxon>Rhodobacterales</taxon>
        <taxon>Roseobacteraceae</taxon>
        <taxon>Epibacterium</taxon>
    </lineage>
</organism>
<dbReference type="PANTHER" id="PTHR33164:SF99">
    <property type="entry name" value="MARR FAMILY REGULATORY PROTEIN"/>
    <property type="match status" value="1"/>
</dbReference>
<dbReference type="Gene3D" id="1.10.10.10">
    <property type="entry name" value="Winged helix-like DNA-binding domain superfamily/Winged helix DNA-binding domain"/>
    <property type="match status" value="1"/>
</dbReference>
<dbReference type="GO" id="GO:0003677">
    <property type="term" value="F:DNA binding"/>
    <property type="evidence" value="ECO:0007669"/>
    <property type="project" value="UniProtKB-KW"/>
</dbReference>
<dbReference type="PANTHER" id="PTHR33164">
    <property type="entry name" value="TRANSCRIPTIONAL REGULATOR, MARR FAMILY"/>
    <property type="match status" value="1"/>
</dbReference>
<dbReference type="InterPro" id="IPR036388">
    <property type="entry name" value="WH-like_DNA-bd_sf"/>
</dbReference>
<proteinExistence type="predicted"/>
<accession>A0A1G5QKQ9</accession>
<evidence type="ECO:0000313" key="3">
    <source>
        <dbReference type="Proteomes" id="UP000198767"/>
    </source>
</evidence>
<dbReference type="InterPro" id="IPR000835">
    <property type="entry name" value="HTH_MarR-typ"/>
</dbReference>
<name>A0A1G5QKQ9_9RHOB</name>
<dbReference type="STRING" id="1156985.SAMN04488118_104348"/>
<dbReference type="InterPro" id="IPR039422">
    <property type="entry name" value="MarR/SlyA-like"/>
</dbReference>
<dbReference type="EMBL" id="FMWG01000004">
    <property type="protein sequence ID" value="SCZ62196.1"/>
    <property type="molecule type" value="Genomic_DNA"/>
</dbReference>
<sequence>MVFQSIELEKRLERVRILENNVTYQFSMIAKLMDMDALAKLEGTGLNLTSYRLLKTVETFETMSIADLSRHMVTDSAQISRTATELGKRDLVEFQVDPTNKRRKLVVLAPAGIELMAKLAPVFKARRAAVEDLLGEAAIRDLHTHFTKLAAHFLNTP</sequence>
<keyword evidence="2" id="KW-0238">DNA-binding</keyword>
<dbReference type="SMART" id="SM00347">
    <property type="entry name" value="HTH_MARR"/>
    <property type="match status" value="1"/>
</dbReference>
<dbReference type="SUPFAM" id="SSF46785">
    <property type="entry name" value="Winged helix' DNA-binding domain"/>
    <property type="match status" value="1"/>
</dbReference>
<evidence type="ECO:0000259" key="1">
    <source>
        <dbReference type="PROSITE" id="PS50995"/>
    </source>
</evidence>
<reference evidence="2 3" key="1">
    <citation type="submission" date="2016-10" db="EMBL/GenBank/DDBJ databases">
        <authorList>
            <person name="de Groot N.N."/>
        </authorList>
    </citation>
    <scope>NUCLEOTIDE SEQUENCE [LARGE SCALE GENOMIC DNA]</scope>
    <source>
        <strain evidence="2 3">U95</strain>
    </source>
</reference>
<evidence type="ECO:0000313" key="2">
    <source>
        <dbReference type="EMBL" id="SCZ62196.1"/>
    </source>
</evidence>
<dbReference type="AlphaFoldDB" id="A0A1G5QKQ9"/>
<dbReference type="InterPro" id="IPR036390">
    <property type="entry name" value="WH_DNA-bd_sf"/>
</dbReference>
<keyword evidence="3" id="KW-1185">Reference proteome</keyword>
<dbReference type="RefSeq" id="WP_090218171.1">
    <property type="nucleotide sequence ID" value="NZ_FMWG01000004.1"/>
</dbReference>
<dbReference type="Proteomes" id="UP000198767">
    <property type="component" value="Unassembled WGS sequence"/>
</dbReference>